<dbReference type="InterPro" id="IPR000086">
    <property type="entry name" value="NUDIX_hydrolase_dom"/>
</dbReference>
<organism evidence="3 4">
    <name type="scientific">Clostridium cavendishii DSM 21758</name>
    <dbReference type="NCBI Taxonomy" id="1121302"/>
    <lineage>
        <taxon>Bacteria</taxon>
        <taxon>Bacillati</taxon>
        <taxon>Bacillota</taxon>
        <taxon>Clostridia</taxon>
        <taxon>Eubacteriales</taxon>
        <taxon>Clostridiaceae</taxon>
        <taxon>Clostridium</taxon>
    </lineage>
</organism>
<feature type="domain" description="Nudix hydrolase" evidence="2">
    <location>
        <begin position="41"/>
        <end position="181"/>
    </location>
</feature>
<keyword evidence="4" id="KW-1185">Reference proteome</keyword>
<sequence length="188" mass="22084">MGCLKAIESYKPYNKEEEKEKALSIKYIKNFNDIFERKNELIHITSSAWIINKSKDKVLMVHHNIYNSWSWVGGHADGDNDLLKVALKETREETGIENIRILSNDIFSIDILNVKAHYRRGEYVAPHLHLSIAYLFEADENEKTRIKEDENSGVKWIEIGKVMEYTKNEPHMQKLYSKFINKINKEAR</sequence>
<dbReference type="RefSeq" id="WP_072985249.1">
    <property type="nucleotide sequence ID" value="NZ_FQZB01000004.1"/>
</dbReference>
<dbReference type="CDD" id="cd03674">
    <property type="entry name" value="NUDIX_Hydrolase"/>
    <property type="match status" value="1"/>
</dbReference>
<dbReference type="PROSITE" id="PS51462">
    <property type="entry name" value="NUDIX"/>
    <property type="match status" value="1"/>
</dbReference>
<reference evidence="3 4" key="1">
    <citation type="submission" date="2016-11" db="EMBL/GenBank/DDBJ databases">
        <authorList>
            <person name="Jaros S."/>
            <person name="Januszkiewicz K."/>
            <person name="Wedrychowicz H."/>
        </authorList>
    </citation>
    <scope>NUCLEOTIDE SEQUENCE [LARGE SCALE GENOMIC DNA]</scope>
    <source>
        <strain evidence="3 4">DSM 21758</strain>
    </source>
</reference>
<evidence type="ECO:0000256" key="1">
    <source>
        <dbReference type="ARBA" id="ARBA00005582"/>
    </source>
</evidence>
<dbReference type="Gene3D" id="3.90.79.10">
    <property type="entry name" value="Nucleoside Triphosphate Pyrophosphohydrolase"/>
    <property type="match status" value="1"/>
</dbReference>
<dbReference type="OrthoDB" id="9787880at2"/>
<proteinExistence type="inferred from homology"/>
<gene>
    <name evidence="3" type="ORF">SAMN02745163_00662</name>
</gene>
<dbReference type="EMBL" id="FQZB01000004">
    <property type="protein sequence ID" value="SHI69593.1"/>
    <property type="molecule type" value="Genomic_DNA"/>
</dbReference>
<comment type="similarity">
    <text evidence="1">Belongs to the Nudix hydrolase family.</text>
</comment>
<dbReference type="Proteomes" id="UP000184310">
    <property type="component" value="Unassembled WGS sequence"/>
</dbReference>
<protein>
    <submittedName>
        <fullName evidence="3">ADP-ribose pyrophosphatase YjhB, NUDIX family</fullName>
    </submittedName>
</protein>
<evidence type="ECO:0000259" key="2">
    <source>
        <dbReference type="PROSITE" id="PS51462"/>
    </source>
</evidence>
<dbReference type="AlphaFoldDB" id="A0A1M6D8R5"/>
<dbReference type="PANTHER" id="PTHR43736">
    <property type="entry name" value="ADP-RIBOSE PYROPHOSPHATASE"/>
    <property type="match status" value="1"/>
</dbReference>
<dbReference type="SUPFAM" id="SSF55811">
    <property type="entry name" value="Nudix"/>
    <property type="match status" value="1"/>
</dbReference>
<dbReference type="Pfam" id="PF00293">
    <property type="entry name" value="NUDIX"/>
    <property type="match status" value="1"/>
</dbReference>
<accession>A0A1M6D8R5</accession>
<name>A0A1M6D8R5_9CLOT</name>
<dbReference type="STRING" id="1121302.SAMN02745163_00662"/>
<dbReference type="InterPro" id="IPR015797">
    <property type="entry name" value="NUDIX_hydrolase-like_dom_sf"/>
</dbReference>
<evidence type="ECO:0000313" key="3">
    <source>
        <dbReference type="EMBL" id="SHI69593.1"/>
    </source>
</evidence>
<evidence type="ECO:0000313" key="4">
    <source>
        <dbReference type="Proteomes" id="UP000184310"/>
    </source>
</evidence>
<dbReference type="PANTHER" id="PTHR43736:SF1">
    <property type="entry name" value="DIHYDRONEOPTERIN TRIPHOSPHATE DIPHOSPHATASE"/>
    <property type="match status" value="1"/>
</dbReference>